<reference evidence="1 2" key="1">
    <citation type="journal article" date="2013" name="Proc. Natl. Acad. Sci. U.S.A.">
        <title>Twelve previously unknown phage genera are ubiquitous in global oceans.</title>
        <authorList>
            <person name="Holmfeldt K."/>
            <person name="Solonenko N."/>
            <person name="Shah M."/>
            <person name="Corrier K."/>
            <person name="Riemann L."/>
            <person name="Verberkmoes N.C."/>
            <person name="Sullivan M.B."/>
        </authorList>
    </citation>
    <scope>NUCLEOTIDE SEQUENCE [LARGE SCALE GENOMIC DNA]</scope>
    <source>
        <strain evidence="1">Phi12a:1</strain>
    </source>
</reference>
<evidence type="ECO:0000313" key="2">
    <source>
        <dbReference type="Proteomes" id="UP000014724"/>
    </source>
</evidence>
<organism evidence="1 2">
    <name type="scientific">Cellulophaga phage phi12a:1</name>
    <dbReference type="NCBI Taxonomy" id="1327987"/>
    <lineage>
        <taxon>Viruses</taxon>
        <taxon>Viruses incertae sedis</taxon>
        <taxon>Obscuriviridae</taxon>
        <taxon>Cebaduodecimvirus</taxon>
        <taxon>Cebaduodecimvirus phi12auna</taxon>
    </lineage>
</organism>
<keyword evidence="2" id="KW-1185">Reference proteome</keyword>
<dbReference type="RefSeq" id="YP_008242203.1">
    <property type="nucleotide sequence ID" value="NC_021805.1"/>
</dbReference>
<evidence type="ECO:0000313" key="1">
    <source>
        <dbReference type="EMBL" id="AGO48868.1"/>
    </source>
</evidence>
<name>S0A3Q2_9VIRU</name>
<dbReference type="KEGG" id="vg:16797382"/>
<accession>S0A3Q2</accession>
<protein>
    <submittedName>
        <fullName evidence="1">Uncharacterized protein</fullName>
    </submittedName>
</protein>
<dbReference type="GeneID" id="16797382"/>
<sequence length="73" mass="8468">MRITNKQLAVYIGVSERVVKRHRLYYISCLQLKRNYLTLYDISRLDGVPVVVVARIMGFPNSIINKISEDNGR</sequence>
<reference evidence="2" key="2">
    <citation type="submission" date="2013-03" db="EMBL/GenBank/DDBJ databases">
        <title>The Cellulophaga phages: a novel, diverse, and globally ubiquitous model system.</title>
        <authorList>
            <person name="Holmfeldt K."/>
            <person name="Solonenko N."/>
            <person name="Shah M."/>
            <person name="Corrier K."/>
            <person name="Riemann L."/>
            <person name="VerBerkmoes N.C."/>
            <person name="Sullivan M.B."/>
        </authorList>
    </citation>
    <scope>NUCLEOTIDE SEQUENCE [LARGE SCALE GENOMIC DNA]</scope>
</reference>
<dbReference type="OrthoDB" id="35101at10239"/>
<dbReference type="Proteomes" id="UP000014724">
    <property type="component" value="Segment"/>
</dbReference>
<dbReference type="EMBL" id="KC821623">
    <property type="protein sequence ID" value="AGO48868.1"/>
    <property type="molecule type" value="Genomic_DNA"/>
</dbReference>
<gene>
    <name evidence="1" type="ORF">Phi12a:1_pg3</name>
</gene>
<proteinExistence type="predicted"/>